<organism evidence="1 2">
    <name type="scientific">Catharanthus roseus</name>
    <name type="common">Madagascar periwinkle</name>
    <name type="synonym">Vinca rosea</name>
    <dbReference type="NCBI Taxonomy" id="4058"/>
    <lineage>
        <taxon>Eukaryota</taxon>
        <taxon>Viridiplantae</taxon>
        <taxon>Streptophyta</taxon>
        <taxon>Embryophyta</taxon>
        <taxon>Tracheophyta</taxon>
        <taxon>Spermatophyta</taxon>
        <taxon>Magnoliopsida</taxon>
        <taxon>eudicotyledons</taxon>
        <taxon>Gunneridae</taxon>
        <taxon>Pentapetalae</taxon>
        <taxon>asterids</taxon>
        <taxon>lamiids</taxon>
        <taxon>Gentianales</taxon>
        <taxon>Apocynaceae</taxon>
        <taxon>Rauvolfioideae</taxon>
        <taxon>Vinceae</taxon>
        <taxon>Catharanthinae</taxon>
        <taxon>Catharanthus</taxon>
    </lineage>
</organism>
<accession>A0ACC0BU61</accession>
<evidence type="ECO:0000313" key="1">
    <source>
        <dbReference type="EMBL" id="KAI5676128.1"/>
    </source>
</evidence>
<name>A0ACC0BU61_CATRO</name>
<sequence length="169" mass="19757">MSKLTHTPFDRFSTTNACNRFKVSSGRENNERKLNGGKIERKLDYSQGCLEFKKEEQSRATNWRIRVNIWESLANKFRKDWRVEATMGIDKNCQIMRKLLVRYLGVPLSTEKLTVADYDPLIGRKVGKVSFRGSMCVNQKIEDWVSRRSFHGIKQPYLTGDVAFPLYKR</sequence>
<dbReference type="Proteomes" id="UP001060085">
    <property type="component" value="Linkage Group LG02"/>
</dbReference>
<dbReference type="EMBL" id="CM044702">
    <property type="protein sequence ID" value="KAI5676128.1"/>
    <property type="molecule type" value="Genomic_DNA"/>
</dbReference>
<comment type="caution">
    <text evidence="1">The sequence shown here is derived from an EMBL/GenBank/DDBJ whole genome shotgun (WGS) entry which is preliminary data.</text>
</comment>
<proteinExistence type="predicted"/>
<keyword evidence="2" id="KW-1185">Reference proteome</keyword>
<evidence type="ECO:0000313" key="2">
    <source>
        <dbReference type="Proteomes" id="UP001060085"/>
    </source>
</evidence>
<gene>
    <name evidence="1" type="ORF">M9H77_07078</name>
</gene>
<protein>
    <submittedName>
        <fullName evidence="1">Uncharacterized protein</fullName>
    </submittedName>
</protein>
<reference evidence="2" key="1">
    <citation type="journal article" date="2023" name="Nat. Plants">
        <title>Single-cell RNA sequencing provides a high-resolution roadmap for understanding the multicellular compartmentation of specialized metabolism.</title>
        <authorList>
            <person name="Sun S."/>
            <person name="Shen X."/>
            <person name="Li Y."/>
            <person name="Li Y."/>
            <person name="Wang S."/>
            <person name="Li R."/>
            <person name="Zhang H."/>
            <person name="Shen G."/>
            <person name="Guo B."/>
            <person name="Wei J."/>
            <person name="Xu J."/>
            <person name="St-Pierre B."/>
            <person name="Chen S."/>
            <person name="Sun C."/>
        </authorList>
    </citation>
    <scope>NUCLEOTIDE SEQUENCE [LARGE SCALE GENOMIC DNA]</scope>
</reference>